<evidence type="ECO:0000313" key="9">
    <source>
        <dbReference type="EMBL" id="MDT3767293.1"/>
    </source>
</evidence>
<evidence type="ECO:0000256" key="3">
    <source>
        <dbReference type="ARBA" id="ARBA00012663"/>
    </source>
</evidence>
<proteinExistence type="inferred from homology"/>
<evidence type="ECO:0000259" key="8">
    <source>
        <dbReference type="Pfam" id="PF02838"/>
    </source>
</evidence>
<keyword evidence="4" id="KW-0378">Hydrolase</keyword>
<dbReference type="Proteomes" id="UP001247542">
    <property type="component" value="Unassembled WGS sequence"/>
</dbReference>
<comment type="catalytic activity">
    <reaction evidence="1">
        <text>Hydrolysis of terminal non-reducing N-acetyl-D-hexosamine residues in N-acetyl-beta-D-hexosaminides.</text>
        <dbReference type="EC" id="3.2.1.52"/>
    </reaction>
</comment>
<evidence type="ECO:0000256" key="4">
    <source>
        <dbReference type="ARBA" id="ARBA00022801"/>
    </source>
</evidence>
<dbReference type="Gene3D" id="3.20.20.80">
    <property type="entry name" value="Glycosidases"/>
    <property type="match status" value="1"/>
</dbReference>
<organism evidence="9 10">
    <name type="scientific">Gleimia hominis</name>
    <dbReference type="NCBI Taxonomy" id="595468"/>
    <lineage>
        <taxon>Bacteria</taxon>
        <taxon>Bacillati</taxon>
        <taxon>Actinomycetota</taxon>
        <taxon>Actinomycetes</taxon>
        <taxon>Actinomycetales</taxon>
        <taxon>Actinomycetaceae</taxon>
        <taxon>Gleimia</taxon>
    </lineage>
</organism>
<dbReference type="InterPro" id="IPR015883">
    <property type="entry name" value="Glyco_hydro_20_cat"/>
</dbReference>
<dbReference type="InterPro" id="IPR025705">
    <property type="entry name" value="Beta_hexosaminidase_sua/sub"/>
</dbReference>
<feature type="compositionally biased region" description="Low complexity" evidence="6">
    <location>
        <begin position="447"/>
        <end position="458"/>
    </location>
</feature>
<dbReference type="InterPro" id="IPR029018">
    <property type="entry name" value="Hex-like_dom2"/>
</dbReference>
<comment type="caution">
    <text evidence="9">The sequence shown here is derived from an EMBL/GenBank/DDBJ whole genome shotgun (WGS) entry which is preliminary data.</text>
</comment>
<name>A0ABU3IA98_9ACTO</name>
<dbReference type="InterPro" id="IPR015882">
    <property type="entry name" value="HEX_bac_N"/>
</dbReference>
<dbReference type="Pfam" id="PF02838">
    <property type="entry name" value="Glyco_hydro_20b"/>
    <property type="match status" value="1"/>
</dbReference>
<keyword evidence="5" id="KW-0326">Glycosidase</keyword>
<protein>
    <recommendedName>
        <fullName evidence="3">beta-N-acetylhexosaminidase</fullName>
        <ecNumber evidence="3">3.2.1.52</ecNumber>
    </recommendedName>
</protein>
<feature type="domain" description="Glycoside hydrolase family 20 catalytic" evidence="7">
    <location>
        <begin position="124"/>
        <end position="502"/>
    </location>
</feature>
<evidence type="ECO:0000256" key="6">
    <source>
        <dbReference type="SAM" id="MobiDB-lite"/>
    </source>
</evidence>
<dbReference type="PANTHER" id="PTHR22600:SF57">
    <property type="entry name" value="BETA-N-ACETYLHEXOSAMINIDASE"/>
    <property type="match status" value="1"/>
</dbReference>
<accession>A0ABU3IA98</accession>
<dbReference type="Pfam" id="PF00728">
    <property type="entry name" value="Glyco_hydro_20"/>
    <property type="match status" value="1"/>
</dbReference>
<evidence type="ECO:0000256" key="5">
    <source>
        <dbReference type="ARBA" id="ARBA00023295"/>
    </source>
</evidence>
<dbReference type="EMBL" id="JASXSX010000001">
    <property type="protein sequence ID" value="MDT3767293.1"/>
    <property type="molecule type" value="Genomic_DNA"/>
</dbReference>
<feature type="region of interest" description="Disordered" evidence="6">
    <location>
        <begin position="430"/>
        <end position="459"/>
    </location>
</feature>
<dbReference type="PRINTS" id="PR00738">
    <property type="entry name" value="GLHYDRLASE20"/>
</dbReference>
<dbReference type="SUPFAM" id="SSF55545">
    <property type="entry name" value="beta-N-acetylhexosaminidase-like domain"/>
    <property type="match status" value="1"/>
</dbReference>
<reference evidence="9 10" key="1">
    <citation type="submission" date="2023-06" db="EMBL/GenBank/DDBJ databases">
        <title>Draft genome sequence of Gleimia hominis type strain CCUG 57540T.</title>
        <authorList>
            <person name="Salva-Serra F."/>
            <person name="Cardew S."/>
            <person name="Jensie Markopoulos S."/>
            <person name="Ohlen M."/>
            <person name="Inganas E."/>
            <person name="Svensson-Stadler L."/>
            <person name="Moore E.R.B."/>
        </authorList>
    </citation>
    <scope>NUCLEOTIDE SEQUENCE [LARGE SCALE GENOMIC DNA]</scope>
    <source>
        <strain evidence="9 10">CCUG 57540</strain>
    </source>
</reference>
<dbReference type="Gene3D" id="3.30.379.10">
    <property type="entry name" value="Chitobiase/beta-hexosaminidase domain 2-like"/>
    <property type="match status" value="1"/>
</dbReference>
<feature type="domain" description="Beta-hexosaminidase bacterial type N-terminal" evidence="8">
    <location>
        <begin position="3"/>
        <end position="120"/>
    </location>
</feature>
<dbReference type="PIRSF" id="PIRSF001093">
    <property type="entry name" value="B-hxosamndse_ab_euk"/>
    <property type="match status" value="1"/>
</dbReference>
<dbReference type="InterPro" id="IPR017853">
    <property type="entry name" value="GH"/>
</dbReference>
<keyword evidence="10" id="KW-1185">Reference proteome</keyword>
<dbReference type="RefSeq" id="WP_313272710.1">
    <property type="nucleotide sequence ID" value="NZ_JASXSX010000001.1"/>
</dbReference>
<evidence type="ECO:0000259" key="7">
    <source>
        <dbReference type="Pfam" id="PF00728"/>
    </source>
</evidence>
<evidence type="ECO:0000313" key="10">
    <source>
        <dbReference type="Proteomes" id="UP001247542"/>
    </source>
</evidence>
<evidence type="ECO:0000256" key="1">
    <source>
        <dbReference type="ARBA" id="ARBA00001231"/>
    </source>
</evidence>
<dbReference type="EC" id="3.2.1.52" evidence="3"/>
<dbReference type="PANTHER" id="PTHR22600">
    <property type="entry name" value="BETA-HEXOSAMINIDASE"/>
    <property type="match status" value="1"/>
</dbReference>
<sequence length="535" mass="59322">MLLIPTPKEVHWQSGQLTLPDPVVITGDVKAVRTLKRHLQQAGGLTVQDGPDGTISFEWDETLAGEQYRLVVNEHQAQLFFGTEQGAARAVQTLLQLMPVQIYGPGPMQEVTVACVEIEDEPQYAWRGAHSDVARHFLPFEGLLKYLDVMAMHKLNVLHLHLTDDQGWRIPIPKYPELTRTGAWRPGTVRGHQPPPDENDCDDYAAHDGVPHGGYYTTEQLIRLNEHADELGITIMPEIDMPGHMESAIAAYPYLGCDHVKHPRTCFGISGHVLKLNETTVQFCKDVLDHVMTVFPNSPIHIGGDECPGDEWLTDPSSQETMRKAGAQNTHEAQAWFEEQITAHLIEHGRQVVAWDEVLEGGAPKEVTVMVWRDKKAITEAVNAGHDVIAAIAEYTYLDNSQYESANEPLSIGGPVTFEKVAKYHEAIVPQGETGGTEPVETETAETEAAGTETTTAENKAARGRVLGGQFQVWAEYIRTWPRAEYSAWPRGCSVAQQLWTGGSEHVESVDQLMPHLARLTAAEINWCRPPAQAK</sequence>
<dbReference type="SUPFAM" id="SSF51445">
    <property type="entry name" value="(Trans)glycosidases"/>
    <property type="match status" value="1"/>
</dbReference>
<dbReference type="CDD" id="cd06563">
    <property type="entry name" value="GH20_chitobiase-like"/>
    <property type="match status" value="1"/>
</dbReference>
<gene>
    <name evidence="9" type="ORF">QS713_04320</name>
</gene>
<comment type="similarity">
    <text evidence="2">Belongs to the glycosyl hydrolase 20 family.</text>
</comment>
<evidence type="ECO:0000256" key="2">
    <source>
        <dbReference type="ARBA" id="ARBA00006285"/>
    </source>
</evidence>